<gene>
    <name evidence="1" type="ORF">OXD698_LOCUS52150</name>
</gene>
<dbReference type="AlphaFoldDB" id="A0A820PSB7"/>
<evidence type="ECO:0000313" key="2">
    <source>
        <dbReference type="Proteomes" id="UP000663844"/>
    </source>
</evidence>
<dbReference type="EMBL" id="CAJOAZ010027873">
    <property type="protein sequence ID" value="CAF4412937.1"/>
    <property type="molecule type" value="Genomic_DNA"/>
</dbReference>
<comment type="caution">
    <text evidence="1">The sequence shown here is derived from an EMBL/GenBank/DDBJ whole genome shotgun (WGS) entry which is preliminary data.</text>
</comment>
<evidence type="ECO:0000313" key="1">
    <source>
        <dbReference type="EMBL" id="CAF4412937.1"/>
    </source>
</evidence>
<name>A0A820PSB7_9BILA</name>
<accession>A0A820PSB7</accession>
<feature type="non-terminal residue" evidence="1">
    <location>
        <position position="92"/>
    </location>
</feature>
<feature type="non-terminal residue" evidence="1">
    <location>
        <position position="1"/>
    </location>
</feature>
<protein>
    <submittedName>
        <fullName evidence="1">Uncharacterized protein</fullName>
    </submittedName>
</protein>
<proteinExistence type="predicted"/>
<reference evidence="1" key="1">
    <citation type="submission" date="2021-02" db="EMBL/GenBank/DDBJ databases">
        <authorList>
            <person name="Nowell W R."/>
        </authorList>
    </citation>
    <scope>NUCLEOTIDE SEQUENCE</scope>
</reference>
<dbReference type="Proteomes" id="UP000663844">
    <property type="component" value="Unassembled WGS sequence"/>
</dbReference>
<organism evidence="1 2">
    <name type="scientific">Adineta steineri</name>
    <dbReference type="NCBI Taxonomy" id="433720"/>
    <lineage>
        <taxon>Eukaryota</taxon>
        <taxon>Metazoa</taxon>
        <taxon>Spiralia</taxon>
        <taxon>Gnathifera</taxon>
        <taxon>Rotifera</taxon>
        <taxon>Eurotatoria</taxon>
        <taxon>Bdelloidea</taxon>
        <taxon>Adinetida</taxon>
        <taxon>Adinetidae</taxon>
        <taxon>Adineta</taxon>
    </lineage>
</organism>
<sequence length="92" mass="10360">SLTQADTDYWEEIFTDSLKRRRNLINCLLADDLRPRSISSYDSAAATKTNQVLNDPTTSSTGYDFKSGWISQQNQTTVCTDLSAVEQQYAQT</sequence>